<evidence type="ECO:0000313" key="4">
    <source>
        <dbReference type="EMBL" id="KAF6036676.1"/>
    </source>
</evidence>
<keyword evidence="2" id="KW-0812">Transmembrane</keyword>
<keyword evidence="5" id="KW-1185">Reference proteome</keyword>
<dbReference type="AlphaFoldDB" id="A0A7J7KGR6"/>
<feature type="compositionally biased region" description="Low complexity" evidence="1">
    <location>
        <begin position="312"/>
        <end position="323"/>
    </location>
</feature>
<organism evidence="4 5">
    <name type="scientific">Bugula neritina</name>
    <name type="common">Brown bryozoan</name>
    <name type="synonym">Sertularia neritina</name>
    <dbReference type="NCBI Taxonomy" id="10212"/>
    <lineage>
        <taxon>Eukaryota</taxon>
        <taxon>Metazoa</taxon>
        <taxon>Spiralia</taxon>
        <taxon>Lophotrochozoa</taxon>
        <taxon>Bryozoa</taxon>
        <taxon>Gymnolaemata</taxon>
        <taxon>Cheilostomatida</taxon>
        <taxon>Flustrina</taxon>
        <taxon>Buguloidea</taxon>
        <taxon>Bugulidae</taxon>
        <taxon>Bugula</taxon>
    </lineage>
</organism>
<feature type="transmembrane region" description="Helical" evidence="2">
    <location>
        <begin position="199"/>
        <end position="222"/>
    </location>
</feature>
<evidence type="ECO:0000256" key="1">
    <source>
        <dbReference type="SAM" id="MobiDB-lite"/>
    </source>
</evidence>
<evidence type="ECO:0000256" key="2">
    <source>
        <dbReference type="SAM" id="Phobius"/>
    </source>
</evidence>
<gene>
    <name evidence="4" type="ORF">EB796_005021</name>
</gene>
<keyword evidence="3" id="KW-0732">Signal</keyword>
<keyword evidence="2" id="KW-0472">Membrane</keyword>
<accession>A0A7J7KGR6</accession>
<reference evidence="4" key="1">
    <citation type="submission" date="2020-06" db="EMBL/GenBank/DDBJ databases">
        <title>Draft genome of Bugula neritina, a colonial animal packing powerful symbionts and potential medicines.</title>
        <authorList>
            <person name="Rayko M."/>
        </authorList>
    </citation>
    <scope>NUCLEOTIDE SEQUENCE [LARGE SCALE GENOMIC DNA]</scope>
    <source>
        <strain evidence="4">Kwan_BN1</strain>
    </source>
</reference>
<sequence>MACKIMLTAAGLLITLSIDPTESFVTGGFNLVGCQGKNIRQQKCGASSAVYNVQSITVLTSSDVNYIKNISKISNRCQLAEQCRRTIHSAGDSGLSEEYRHLFNWILHKCNGKKTCDANATMPEWWRIAEDDTNCGDGRIQHIVGAIIDIQCRVGETIPTFLPPIDTTPKTRPTTPTTTTPFPVYVDVYMPGLEGREKIILGVAIALAIAILIFLLIVLYCCESYRNHRKFAKLLRMLGAPQAQDDNFDDFEDYGKSDAWREETDANFNGLGEYTGVKPNEFLTLDKKAMESSGQIMYDTQMSTMTTGRGNSCSTISRSRMSSHPPTSPIHTNYGYSEALDYETDENLELERRMAETLNKENLEDTSYH</sequence>
<dbReference type="Proteomes" id="UP000593567">
    <property type="component" value="Unassembled WGS sequence"/>
</dbReference>
<name>A0A7J7KGR6_BUGNE</name>
<comment type="caution">
    <text evidence="4">The sequence shown here is derived from an EMBL/GenBank/DDBJ whole genome shotgun (WGS) entry which is preliminary data.</text>
</comment>
<keyword evidence="2" id="KW-1133">Transmembrane helix</keyword>
<evidence type="ECO:0000256" key="3">
    <source>
        <dbReference type="SAM" id="SignalP"/>
    </source>
</evidence>
<feature type="chain" id="PRO_5029532029" evidence="3">
    <location>
        <begin position="24"/>
        <end position="369"/>
    </location>
</feature>
<proteinExistence type="predicted"/>
<feature type="region of interest" description="Disordered" evidence="1">
    <location>
        <begin position="306"/>
        <end position="334"/>
    </location>
</feature>
<dbReference type="EMBL" id="VXIV02000690">
    <property type="protein sequence ID" value="KAF6036676.1"/>
    <property type="molecule type" value="Genomic_DNA"/>
</dbReference>
<feature type="signal peptide" evidence="3">
    <location>
        <begin position="1"/>
        <end position="23"/>
    </location>
</feature>
<evidence type="ECO:0000313" key="5">
    <source>
        <dbReference type="Proteomes" id="UP000593567"/>
    </source>
</evidence>
<protein>
    <submittedName>
        <fullName evidence="4">Uncharacterized protein</fullName>
    </submittedName>
</protein>